<feature type="transmembrane region" description="Helical" evidence="6">
    <location>
        <begin position="519"/>
        <end position="538"/>
    </location>
</feature>
<feature type="domain" description="NFD4 C-terminal" evidence="8">
    <location>
        <begin position="346"/>
        <end position="544"/>
    </location>
</feature>
<dbReference type="InterPro" id="IPR056555">
    <property type="entry name" value="NFD4_C"/>
</dbReference>
<dbReference type="SUPFAM" id="SSF103473">
    <property type="entry name" value="MFS general substrate transporter"/>
    <property type="match status" value="1"/>
</dbReference>
<protein>
    <submittedName>
        <fullName evidence="9">OLC1v1034474C1</fullName>
    </submittedName>
</protein>
<keyword evidence="3 6" id="KW-1133">Transmembrane helix</keyword>
<evidence type="ECO:0000256" key="5">
    <source>
        <dbReference type="ARBA" id="ARBA00044504"/>
    </source>
</evidence>
<dbReference type="PANTHER" id="PTHR21576:SF122">
    <property type="entry name" value="MFS TRANSPORTER"/>
    <property type="match status" value="1"/>
</dbReference>
<dbReference type="PANTHER" id="PTHR21576">
    <property type="entry name" value="UNCHARACTERIZED NODULIN-LIKE PROTEIN"/>
    <property type="match status" value="1"/>
</dbReference>
<dbReference type="Proteomes" id="UP001161247">
    <property type="component" value="Chromosome 3"/>
</dbReference>
<feature type="transmembrane region" description="Helical" evidence="6">
    <location>
        <begin position="172"/>
        <end position="194"/>
    </location>
</feature>
<evidence type="ECO:0000256" key="4">
    <source>
        <dbReference type="ARBA" id="ARBA00023136"/>
    </source>
</evidence>
<feature type="transmembrane region" description="Helical" evidence="6">
    <location>
        <begin position="362"/>
        <end position="382"/>
    </location>
</feature>
<evidence type="ECO:0000256" key="6">
    <source>
        <dbReference type="SAM" id="Phobius"/>
    </source>
</evidence>
<feature type="transmembrane region" description="Helical" evidence="6">
    <location>
        <begin position="206"/>
        <end position="226"/>
    </location>
</feature>
<keyword evidence="2 6" id="KW-0812">Transmembrane</keyword>
<dbReference type="InterPro" id="IPR036259">
    <property type="entry name" value="MFS_trans_sf"/>
</dbReference>
<dbReference type="Pfam" id="PF06813">
    <property type="entry name" value="Nodulin-like"/>
    <property type="match status" value="1"/>
</dbReference>
<feature type="transmembrane region" description="Helical" evidence="6">
    <location>
        <begin position="238"/>
        <end position="257"/>
    </location>
</feature>
<dbReference type="Pfam" id="PF23262">
    <property type="entry name" value="NFD4_C"/>
    <property type="match status" value="1"/>
</dbReference>
<dbReference type="AlphaFoldDB" id="A0AAV1CTN7"/>
<proteinExistence type="inferred from homology"/>
<dbReference type="CDD" id="cd17354">
    <property type="entry name" value="MFS_Mch1p_like"/>
    <property type="match status" value="1"/>
</dbReference>
<evidence type="ECO:0000256" key="1">
    <source>
        <dbReference type="ARBA" id="ARBA00004141"/>
    </source>
</evidence>
<feature type="transmembrane region" description="Helical" evidence="6">
    <location>
        <begin position="12"/>
        <end position="35"/>
    </location>
</feature>
<feature type="domain" description="Nodulin-like" evidence="7">
    <location>
        <begin position="12"/>
        <end position="255"/>
    </location>
</feature>
<gene>
    <name evidence="9" type="ORF">OLC1_LOCUS8294</name>
</gene>
<organism evidence="9 10">
    <name type="scientific">Oldenlandia corymbosa var. corymbosa</name>
    <dbReference type="NCBI Taxonomy" id="529605"/>
    <lineage>
        <taxon>Eukaryota</taxon>
        <taxon>Viridiplantae</taxon>
        <taxon>Streptophyta</taxon>
        <taxon>Embryophyta</taxon>
        <taxon>Tracheophyta</taxon>
        <taxon>Spermatophyta</taxon>
        <taxon>Magnoliopsida</taxon>
        <taxon>eudicotyledons</taxon>
        <taxon>Gunneridae</taxon>
        <taxon>Pentapetalae</taxon>
        <taxon>asterids</taxon>
        <taxon>lamiids</taxon>
        <taxon>Gentianales</taxon>
        <taxon>Rubiaceae</taxon>
        <taxon>Rubioideae</taxon>
        <taxon>Spermacoceae</taxon>
        <taxon>Hedyotis-Oldenlandia complex</taxon>
        <taxon>Oldenlandia</taxon>
    </lineage>
</organism>
<evidence type="ECO:0000259" key="7">
    <source>
        <dbReference type="Pfam" id="PF06813"/>
    </source>
</evidence>
<keyword evidence="10" id="KW-1185">Reference proteome</keyword>
<feature type="transmembrane region" description="Helical" evidence="6">
    <location>
        <begin position="429"/>
        <end position="450"/>
    </location>
</feature>
<sequence>MTYFGLHLLTSRWFMLFASLLIMSVNGTSYLFGIYSNDLKTTLGYDQTTLNTVGFFKDLGSSLGIISGLINEVCPPWVVLAIGASMNFCGYFMIWLAVTGRTDQPHLWLICLYIFIGSDSQSFIHTGGLTTAVKNFPESRGVVLGLLKGYVGLSGAMMAQIYHALHGNDTKALILLVAWLPAAVTFMFLPVIRLMKVTRQGNELQVFYSLLYISLCLAAFLMAIIITQNRYLFNRIEYIACAAVVLILAFSQLLVVGKEDFSAWKKSMSLMPSRTNNSSYKKVEMPASETSMSTEAVAPTPAPKKRVGCLDNVFHPPGFGEDYTILQALFSVDMLIILLTTSCGIGGTLTAVDNLGQIGKALGYPSNSITTFVSLVSIWNYLGRVSIGFSSEFFLQKYKFPRPLMLTLILLLACVGHLLIAFAVPNSLYLASVIIGFCVGAQMTLLFTLISEIFGLKYYSTLFQFGAVGGPVGTYALNVKVAGHLYDKEARNQLAAKGLTRQAGEVLACNGRECYRRSFIIIAAASLFSCLLSLILVYRTREFYKGDIYKKFREEPNSADTNTELAANPTATNPLVELT</sequence>
<reference evidence="9" key="1">
    <citation type="submission" date="2023-03" db="EMBL/GenBank/DDBJ databases">
        <authorList>
            <person name="Julca I."/>
        </authorList>
    </citation>
    <scope>NUCLEOTIDE SEQUENCE</scope>
</reference>
<evidence type="ECO:0000256" key="2">
    <source>
        <dbReference type="ARBA" id="ARBA00022692"/>
    </source>
</evidence>
<evidence type="ECO:0000313" key="9">
    <source>
        <dbReference type="EMBL" id="CAI9097948.1"/>
    </source>
</evidence>
<dbReference type="Gene3D" id="1.20.1250.20">
    <property type="entry name" value="MFS general substrate transporter like domains"/>
    <property type="match status" value="1"/>
</dbReference>
<dbReference type="EMBL" id="OX459120">
    <property type="protein sequence ID" value="CAI9097948.1"/>
    <property type="molecule type" value="Genomic_DNA"/>
</dbReference>
<name>A0AAV1CTN7_OLDCO</name>
<feature type="transmembrane region" description="Helical" evidence="6">
    <location>
        <begin position="403"/>
        <end position="423"/>
    </location>
</feature>
<evidence type="ECO:0000259" key="8">
    <source>
        <dbReference type="Pfam" id="PF23262"/>
    </source>
</evidence>
<accession>A0AAV1CTN7</accession>
<feature type="transmembrane region" description="Helical" evidence="6">
    <location>
        <begin position="77"/>
        <end position="98"/>
    </location>
</feature>
<feature type="transmembrane region" description="Helical" evidence="6">
    <location>
        <begin position="144"/>
        <end position="165"/>
    </location>
</feature>
<comment type="subcellular location">
    <subcellularLocation>
        <location evidence="1">Membrane</location>
        <topology evidence="1">Multi-pass membrane protein</topology>
    </subcellularLocation>
</comment>
<keyword evidence="4 6" id="KW-0472">Membrane</keyword>
<evidence type="ECO:0000256" key="3">
    <source>
        <dbReference type="ARBA" id="ARBA00022989"/>
    </source>
</evidence>
<comment type="similarity">
    <text evidence="5">Belongs to the major facilitator superfamily. Phosphate:H(+) symporter (TC 2.A.1.9) family.</text>
</comment>
<dbReference type="GO" id="GO:0016020">
    <property type="term" value="C:membrane"/>
    <property type="evidence" value="ECO:0007669"/>
    <property type="project" value="UniProtKB-SubCell"/>
</dbReference>
<dbReference type="InterPro" id="IPR010658">
    <property type="entry name" value="Nodulin-like"/>
</dbReference>
<evidence type="ECO:0000313" key="10">
    <source>
        <dbReference type="Proteomes" id="UP001161247"/>
    </source>
</evidence>